<evidence type="ECO:0000256" key="1">
    <source>
        <dbReference type="SAM" id="Phobius"/>
    </source>
</evidence>
<dbReference type="VEuPathDB" id="MicrosporidiaDB:CWI39_2180p0010"/>
<name>A0A4V2JUB0_9MICR</name>
<keyword evidence="1" id="KW-0472">Membrane</keyword>
<dbReference type="AlphaFoldDB" id="A0A4V2JUB0"/>
<sequence length="94" mass="10654">MKKSWKKTELVRRRVMRNSLGLLNLSLRVAIKIFVTNVINIRIPISSPYVEGVSRYDIVVSSKDRVVLEYSSIIVKIEGIVVSSKDSGVLEYSI</sequence>
<keyword evidence="1" id="KW-0812">Transmembrane</keyword>
<evidence type="ECO:0000313" key="2">
    <source>
        <dbReference type="EMBL" id="TBT99011.1"/>
    </source>
</evidence>
<evidence type="ECO:0000313" key="3">
    <source>
        <dbReference type="Proteomes" id="UP000293045"/>
    </source>
</evidence>
<protein>
    <submittedName>
        <fullName evidence="2">Uncharacterized protein</fullName>
    </submittedName>
</protein>
<reference evidence="2 3" key="1">
    <citation type="submission" date="2017-12" db="EMBL/GenBank/DDBJ databases">
        <authorList>
            <person name="Pombert J.-F."/>
            <person name="Haag K.L."/>
            <person name="Ebert D."/>
        </authorList>
    </citation>
    <scope>NUCLEOTIDE SEQUENCE [LARGE SCALE GENOMIC DNA]</scope>
    <source>
        <strain evidence="2">IL-BN-2</strain>
    </source>
</reference>
<proteinExistence type="predicted"/>
<gene>
    <name evidence="2" type="ORF">CWI39_2180p0010</name>
</gene>
<dbReference type="EMBL" id="PIXR01002180">
    <property type="protein sequence ID" value="TBT99011.1"/>
    <property type="molecule type" value="Genomic_DNA"/>
</dbReference>
<accession>A0A4V2JUB0</accession>
<comment type="caution">
    <text evidence="2">The sequence shown here is derived from an EMBL/GenBank/DDBJ whole genome shotgun (WGS) entry which is preliminary data.</text>
</comment>
<organism evidence="2 3">
    <name type="scientific">Hamiltosporidium magnivora</name>
    <dbReference type="NCBI Taxonomy" id="148818"/>
    <lineage>
        <taxon>Eukaryota</taxon>
        <taxon>Fungi</taxon>
        <taxon>Fungi incertae sedis</taxon>
        <taxon>Microsporidia</taxon>
        <taxon>Dubosqiidae</taxon>
        <taxon>Hamiltosporidium</taxon>
    </lineage>
</organism>
<dbReference type="Proteomes" id="UP000293045">
    <property type="component" value="Unassembled WGS sequence"/>
</dbReference>
<feature type="transmembrane region" description="Helical" evidence="1">
    <location>
        <begin position="20"/>
        <end position="39"/>
    </location>
</feature>
<keyword evidence="1" id="KW-1133">Transmembrane helix</keyword>